<evidence type="ECO:0000313" key="6">
    <source>
        <dbReference type="EMBL" id="SFM87575.1"/>
    </source>
</evidence>
<dbReference type="STRING" id="260086.SAMN05216207_100460"/>
<protein>
    <recommendedName>
        <fullName evidence="4">1-acyl-sn-glycerol-3-phosphate acyltransferase</fullName>
        <ecNumber evidence="4">2.3.1.51</ecNumber>
    </recommendedName>
</protein>
<keyword evidence="4" id="KW-0444">Lipid biosynthesis</keyword>
<dbReference type="EMBL" id="FOUY01000004">
    <property type="protein sequence ID" value="SFM87575.1"/>
    <property type="molecule type" value="Genomic_DNA"/>
</dbReference>
<dbReference type="InterPro" id="IPR036412">
    <property type="entry name" value="HAD-like_sf"/>
</dbReference>
<dbReference type="SMART" id="SM00563">
    <property type="entry name" value="PlsC"/>
    <property type="match status" value="1"/>
</dbReference>
<evidence type="ECO:0000313" key="7">
    <source>
        <dbReference type="Proteomes" id="UP000199614"/>
    </source>
</evidence>
<dbReference type="InterPro" id="IPR002123">
    <property type="entry name" value="Plipid/glycerol_acylTrfase"/>
</dbReference>
<organism evidence="6 7">
    <name type="scientific">Pseudonocardia ammonioxydans</name>
    <dbReference type="NCBI Taxonomy" id="260086"/>
    <lineage>
        <taxon>Bacteria</taxon>
        <taxon>Bacillati</taxon>
        <taxon>Actinomycetota</taxon>
        <taxon>Actinomycetes</taxon>
        <taxon>Pseudonocardiales</taxon>
        <taxon>Pseudonocardiaceae</taxon>
        <taxon>Pseudonocardia</taxon>
    </lineage>
</organism>
<reference evidence="6 7" key="1">
    <citation type="submission" date="2016-10" db="EMBL/GenBank/DDBJ databases">
        <authorList>
            <person name="de Groot N.N."/>
        </authorList>
    </citation>
    <scope>NUCLEOTIDE SEQUENCE [LARGE SCALE GENOMIC DNA]</scope>
    <source>
        <strain evidence="6 7">CGMCC 4.1877</strain>
    </source>
</reference>
<dbReference type="NCBIfam" id="TIGR00530">
    <property type="entry name" value="AGP_acyltrn"/>
    <property type="match status" value="1"/>
</dbReference>
<keyword evidence="4" id="KW-1208">Phospholipid metabolism</keyword>
<dbReference type="GO" id="GO:0003841">
    <property type="term" value="F:1-acylglycerol-3-phosphate O-acyltransferase activity"/>
    <property type="evidence" value="ECO:0007669"/>
    <property type="project" value="UniProtKB-UniRule"/>
</dbReference>
<dbReference type="GO" id="GO:0016020">
    <property type="term" value="C:membrane"/>
    <property type="evidence" value="ECO:0007669"/>
    <property type="project" value="InterPro"/>
</dbReference>
<keyword evidence="2 4" id="KW-0808">Transferase</keyword>
<accession>A0A1I4UF74</accession>
<feature type="domain" description="Phospholipid/glycerol acyltransferase" evidence="5">
    <location>
        <begin position="324"/>
        <end position="439"/>
    </location>
</feature>
<dbReference type="InterPro" id="IPR004552">
    <property type="entry name" value="AGP_acyltrans"/>
</dbReference>
<evidence type="ECO:0000256" key="3">
    <source>
        <dbReference type="ARBA" id="ARBA00023315"/>
    </source>
</evidence>
<dbReference type="PANTHER" id="PTHR10434">
    <property type="entry name" value="1-ACYL-SN-GLYCEROL-3-PHOSPHATE ACYLTRANSFERASE"/>
    <property type="match status" value="1"/>
</dbReference>
<keyword evidence="3 4" id="KW-0012">Acyltransferase</keyword>
<comment type="similarity">
    <text evidence="1 4">Belongs to the 1-acyl-sn-glycerol-3-phosphate acyltransferase family.</text>
</comment>
<name>A0A1I4UF74_PSUAM</name>
<gene>
    <name evidence="6" type="ORF">SAMN05216207_100460</name>
</gene>
<evidence type="ECO:0000256" key="2">
    <source>
        <dbReference type="ARBA" id="ARBA00022679"/>
    </source>
</evidence>
<dbReference type="CDD" id="cd07989">
    <property type="entry name" value="LPLAT_AGPAT-like"/>
    <property type="match status" value="1"/>
</dbReference>
<dbReference type="GO" id="GO:0006654">
    <property type="term" value="P:phosphatidic acid biosynthetic process"/>
    <property type="evidence" value="ECO:0007669"/>
    <property type="project" value="TreeGrafter"/>
</dbReference>
<dbReference type="Pfam" id="PF12710">
    <property type="entry name" value="HAD"/>
    <property type="match status" value="1"/>
</dbReference>
<evidence type="ECO:0000256" key="1">
    <source>
        <dbReference type="ARBA" id="ARBA00008655"/>
    </source>
</evidence>
<dbReference type="OrthoDB" id="25607at2"/>
<keyword evidence="4" id="KW-0594">Phospholipid biosynthesis</keyword>
<dbReference type="EC" id="2.3.1.51" evidence="4"/>
<sequence length="506" mass="54260">MSQAEGARAEGARSEEARAERLRAVREAPPGPGTIAYFDYDGTVIDGYSAGAFYRTRLREFDVGPVELVRTILSGMRGIRTDEDFKEFLAITLATWTGRREDELYALGRTLFREEIAGALHPEVWELVAAHRERGHQVVMASSATRFQVQPMADELGADRVLCTELEADDGVLTGRVVGVSLWGPGKAAAVRADAAAHGADIGDCFGYANGTEDAEFLSAVGNPVAVSPTDSLRRLAGELGWPVLDCAPRGGLFPDVGDLARTAVFYGGMAGGLAAAAGAGLLHRSRRTFVDMAAGVGADVAFGLAGIGVEVTGAEHLVSARPCVFVFNHQSKFDVPILMKLLRDGFTGVAKAEAAQIPVWGQLFRIADVAFVDRSDTRRARQALQPAVDKLRTDGISLAIAPEGTRSPTPRLGPFKKGAFHIAMQAGVPVVPIVIRNAGEIMWRGAQTLRGGTVQVVVHPPIDTAHWVPEEAGKYAEQVRGLFLDTLTTWPERRTDREEGEPGDR</sequence>
<dbReference type="SUPFAM" id="SSF69593">
    <property type="entry name" value="Glycerol-3-phosphate (1)-acyltransferase"/>
    <property type="match status" value="1"/>
</dbReference>
<keyword evidence="7" id="KW-1185">Reference proteome</keyword>
<evidence type="ECO:0000256" key="4">
    <source>
        <dbReference type="RuleBase" id="RU361267"/>
    </source>
</evidence>
<dbReference type="RefSeq" id="WP_093338316.1">
    <property type="nucleotide sequence ID" value="NZ_FOUY01000004.1"/>
</dbReference>
<dbReference type="Pfam" id="PF01553">
    <property type="entry name" value="Acyltransferase"/>
    <property type="match status" value="1"/>
</dbReference>
<dbReference type="Gene3D" id="3.40.50.1000">
    <property type="entry name" value="HAD superfamily/HAD-like"/>
    <property type="match status" value="1"/>
</dbReference>
<keyword evidence="4" id="KW-0443">Lipid metabolism</keyword>
<dbReference type="InterPro" id="IPR023214">
    <property type="entry name" value="HAD_sf"/>
</dbReference>
<dbReference type="SUPFAM" id="SSF56784">
    <property type="entry name" value="HAD-like"/>
    <property type="match status" value="1"/>
</dbReference>
<comment type="domain">
    <text evidence="4">The HXXXXD motif is essential for acyltransferase activity and may constitute the binding site for the phosphate moiety of the glycerol-3-phosphate.</text>
</comment>
<dbReference type="PANTHER" id="PTHR10434:SF66">
    <property type="entry name" value="PHOSPHOLIPID_GLYCEROL ACYLTRANSFERASE DOMAIN-CONTAINING PROTEIN"/>
    <property type="match status" value="1"/>
</dbReference>
<dbReference type="InterPro" id="IPR006385">
    <property type="entry name" value="HAD_hydro_SerB1"/>
</dbReference>
<dbReference type="Proteomes" id="UP000199614">
    <property type="component" value="Unassembled WGS sequence"/>
</dbReference>
<dbReference type="NCBIfam" id="TIGR01488">
    <property type="entry name" value="HAD-SF-IB"/>
    <property type="match status" value="1"/>
</dbReference>
<comment type="catalytic activity">
    <reaction evidence="4">
        <text>a 1-acyl-sn-glycero-3-phosphate + an acyl-CoA = a 1,2-diacyl-sn-glycero-3-phosphate + CoA</text>
        <dbReference type="Rhea" id="RHEA:19709"/>
        <dbReference type="ChEBI" id="CHEBI:57287"/>
        <dbReference type="ChEBI" id="CHEBI:57970"/>
        <dbReference type="ChEBI" id="CHEBI:58342"/>
        <dbReference type="ChEBI" id="CHEBI:58608"/>
        <dbReference type="EC" id="2.3.1.51"/>
    </reaction>
</comment>
<dbReference type="Gene3D" id="1.20.1440.100">
    <property type="entry name" value="SG protein - dephosphorylation function"/>
    <property type="match status" value="1"/>
</dbReference>
<dbReference type="NCBIfam" id="TIGR01490">
    <property type="entry name" value="HAD-SF-IB-hyp1"/>
    <property type="match status" value="1"/>
</dbReference>
<dbReference type="AlphaFoldDB" id="A0A1I4UF74"/>
<proteinExistence type="inferred from homology"/>
<evidence type="ECO:0000259" key="5">
    <source>
        <dbReference type="SMART" id="SM00563"/>
    </source>
</evidence>